<evidence type="ECO:0000313" key="9">
    <source>
        <dbReference type="Proteomes" id="UP000827549"/>
    </source>
</evidence>
<dbReference type="PRINTS" id="PR01036">
    <property type="entry name" value="TCRTETB"/>
</dbReference>
<dbReference type="InterPro" id="IPR036259">
    <property type="entry name" value="MFS_trans_sf"/>
</dbReference>
<keyword evidence="2 6" id="KW-0812">Transmembrane</keyword>
<accession>A0AAF0Y1U6</accession>
<feature type="compositionally biased region" description="Basic and acidic residues" evidence="5">
    <location>
        <begin position="541"/>
        <end position="555"/>
    </location>
</feature>
<evidence type="ECO:0000313" key="8">
    <source>
        <dbReference type="EMBL" id="WOO77807.1"/>
    </source>
</evidence>
<sequence length="586" mass="61541">MPRAAIHDQAVHLTGVQLAVVFVTLALVMFLATLDTTCVSTAVPAIAADLHAGSSITWVGTSALVASTTTQVVAARLSDIFGRAPLLQLSLATFALGNLLCGFANSPGWLYAARGVAGVGGGALNSLALIVISDVVSLRERGKYMSYMGIPVALGLGIGPEVGGALSDHLSWRWAFWVTVPFAVAAMPVMWWFLPLKPVPGRLGDKLRAVDWAGSVLGLAGVVLVLVPVSAGGSTWAWNSKESIALLVVGSVLCVAFIVVEHYHPLPILPLHLFLNRTVSLVLGTMFLVGIVWFGQFYIAPLYLQNVLAYSAVEAGALLLPLLIGQAVVMAGVGYAMKRWGHTRGIILAGYGIWTAGQGMQLAWGIKRDLGAILGALLVQGIGFGLTSQTTLVLAQASCDPADRAVVTGARNLFRTAGGAAGLALSTALINAVFARHLPSSLAPDVATQLKNDGFGLANVPDALKGDVTHAYFIALRAVFILYTPVIGLCLLLCFFASDAELETRPVPPAATQAEDGIELADRMTAAEPTDIKPDDEEPQASDKKRVLAHGRADGAAESDAEPGPSRYSTRQSSRRRLSARVETTT</sequence>
<feature type="transmembrane region" description="Helical" evidence="6">
    <location>
        <begin position="144"/>
        <end position="162"/>
    </location>
</feature>
<dbReference type="AlphaFoldDB" id="A0AAF0Y1U6"/>
<feature type="transmembrane region" description="Helical" evidence="6">
    <location>
        <begin position="348"/>
        <end position="366"/>
    </location>
</feature>
<feature type="transmembrane region" description="Helical" evidence="6">
    <location>
        <begin position="12"/>
        <end position="32"/>
    </location>
</feature>
<dbReference type="InterPro" id="IPR020846">
    <property type="entry name" value="MFS_dom"/>
</dbReference>
<keyword evidence="3 6" id="KW-1133">Transmembrane helix</keyword>
<protein>
    <submittedName>
        <fullName evidence="8">Efflux pump dotC</fullName>
    </submittedName>
</protein>
<feature type="transmembrane region" description="Helical" evidence="6">
    <location>
        <begin position="416"/>
        <end position="435"/>
    </location>
</feature>
<keyword evidence="9" id="KW-1185">Reference proteome</keyword>
<gene>
    <name evidence="8" type="primary">dotC_4</name>
    <name evidence="8" type="ORF">LOC62_01G001368</name>
</gene>
<evidence type="ECO:0000256" key="4">
    <source>
        <dbReference type="ARBA" id="ARBA00023136"/>
    </source>
</evidence>
<evidence type="ECO:0000256" key="5">
    <source>
        <dbReference type="SAM" id="MobiDB-lite"/>
    </source>
</evidence>
<feature type="transmembrane region" description="Helical" evidence="6">
    <location>
        <begin position="372"/>
        <end position="395"/>
    </location>
</feature>
<dbReference type="GO" id="GO:0022857">
    <property type="term" value="F:transmembrane transporter activity"/>
    <property type="evidence" value="ECO:0007669"/>
    <property type="project" value="InterPro"/>
</dbReference>
<feature type="domain" description="Major facilitator superfamily (MFS) profile" evidence="7">
    <location>
        <begin position="21"/>
        <end position="502"/>
    </location>
</feature>
<evidence type="ECO:0000256" key="6">
    <source>
        <dbReference type="SAM" id="Phobius"/>
    </source>
</evidence>
<feature type="transmembrane region" description="Helical" evidence="6">
    <location>
        <begin position="244"/>
        <end position="260"/>
    </location>
</feature>
<dbReference type="PANTHER" id="PTHR23501:SF78">
    <property type="entry name" value="MAJOR FACILITATOR SUPERFAMILY (MFS) PROFILE DOMAIN-CONTAINING PROTEIN-RELATED"/>
    <property type="match status" value="1"/>
</dbReference>
<comment type="subcellular location">
    <subcellularLocation>
        <location evidence="1">Membrane</location>
        <topology evidence="1">Multi-pass membrane protein</topology>
    </subcellularLocation>
</comment>
<dbReference type="PROSITE" id="PS50850">
    <property type="entry name" value="MFS"/>
    <property type="match status" value="1"/>
</dbReference>
<name>A0AAF0Y1U6_9TREE</name>
<dbReference type="EMBL" id="CP086714">
    <property type="protein sequence ID" value="WOO77807.1"/>
    <property type="molecule type" value="Genomic_DNA"/>
</dbReference>
<evidence type="ECO:0000256" key="3">
    <source>
        <dbReference type="ARBA" id="ARBA00022989"/>
    </source>
</evidence>
<evidence type="ECO:0000256" key="2">
    <source>
        <dbReference type="ARBA" id="ARBA00022692"/>
    </source>
</evidence>
<proteinExistence type="predicted"/>
<feature type="transmembrane region" description="Helical" evidence="6">
    <location>
        <begin position="86"/>
        <end position="105"/>
    </location>
</feature>
<feature type="transmembrane region" description="Helical" evidence="6">
    <location>
        <begin position="281"/>
        <end position="304"/>
    </location>
</feature>
<feature type="transmembrane region" description="Helical" evidence="6">
    <location>
        <begin position="316"/>
        <end position="336"/>
    </location>
</feature>
<feature type="transmembrane region" description="Helical" evidence="6">
    <location>
        <begin position="215"/>
        <end position="238"/>
    </location>
</feature>
<organism evidence="8 9">
    <name type="scientific">Vanrija pseudolonga</name>
    <dbReference type="NCBI Taxonomy" id="143232"/>
    <lineage>
        <taxon>Eukaryota</taxon>
        <taxon>Fungi</taxon>
        <taxon>Dikarya</taxon>
        <taxon>Basidiomycota</taxon>
        <taxon>Agaricomycotina</taxon>
        <taxon>Tremellomycetes</taxon>
        <taxon>Trichosporonales</taxon>
        <taxon>Trichosporonaceae</taxon>
        <taxon>Vanrija</taxon>
    </lineage>
</organism>
<keyword evidence="4 6" id="KW-0472">Membrane</keyword>
<dbReference type="Proteomes" id="UP000827549">
    <property type="component" value="Chromosome 1"/>
</dbReference>
<evidence type="ECO:0000256" key="1">
    <source>
        <dbReference type="ARBA" id="ARBA00004141"/>
    </source>
</evidence>
<dbReference type="Gene3D" id="1.20.1720.10">
    <property type="entry name" value="Multidrug resistance protein D"/>
    <property type="match status" value="1"/>
</dbReference>
<dbReference type="SUPFAM" id="SSF103473">
    <property type="entry name" value="MFS general substrate transporter"/>
    <property type="match status" value="1"/>
</dbReference>
<feature type="region of interest" description="Disordered" evidence="5">
    <location>
        <begin position="524"/>
        <end position="586"/>
    </location>
</feature>
<feature type="transmembrane region" description="Helical" evidence="6">
    <location>
        <begin position="471"/>
        <end position="496"/>
    </location>
</feature>
<dbReference type="Gene3D" id="1.20.1250.20">
    <property type="entry name" value="MFS general substrate transporter like domains"/>
    <property type="match status" value="1"/>
</dbReference>
<dbReference type="Pfam" id="PF07690">
    <property type="entry name" value="MFS_1"/>
    <property type="match status" value="1"/>
</dbReference>
<dbReference type="GO" id="GO:0005886">
    <property type="term" value="C:plasma membrane"/>
    <property type="evidence" value="ECO:0007669"/>
    <property type="project" value="TreeGrafter"/>
</dbReference>
<dbReference type="InterPro" id="IPR011701">
    <property type="entry name" value="MFS"/>
</dbReference>
<reference evidence="8" key="1">
    <citation type="submission" date="2023-10" db="EMBL/GenBank/DDBJ databases">
        <authorList>
            <person name="Noh H."/>
        </authorList>
    </citation>
    <scope>NUCLEOTIDE SEQUENCE</scope>
    <source>
        <strain evidence="8">DUCC4014</strain>
    </source>
</reference>
<dbReference type="PANTHER" id="PTHR23501">
    <property type="entry name" value="MAJOR FACILITATOR SUPERFAMILY"/>
    <property type="match status" value="1"/>
</dbReference>
<feature type="transmembrane region" description="Helical" evidence="6">
    <location>
        <begin position="174"/>
        <end position="194"/>
    </location>
</feature>
<dbReference type="GeneID" id="87804624"/>
<dbReference type="RefSeq" id="XP_062623839.1">
    <property type="nucleotide sequence ID" value="XM_062767855.1"/>
</dbReference>
<evidence type="ECO:0000259" key="7">
    <source>
        <dbReference type="PROSITE" id="PS50850"/>
    </source>
</evidence>
<feature type="transmembrane region" description="Helical" evidence="6">
    <location>
        <begin position="52"/>
        <end position="74"/>
    </location>
</feature>
<feature type="transmembrane region" description="Helical" evidence="6">
    <location>
        <begin position="111"/>
        <end position="132"/>
    </location>
</feature>